<dbReference type="InterPro" id="IPR046500">
    <property type="entry name" value="DUF6678"/>
</dbReference>
<dbReference type="Proteomes" id="UP000001947">
    <property type="component" value="Chromosome"/>
</dbReference>
<dbReference type="HOGENOM" id="CLU_140150_1_0_6"/>
<dbReference type="GeneID" id="98615787"/>
<sequence length="130" mass="14976">MNEETLQYLEANSLTSFMNKTKWNELANGLTSNEQFEPVVSIKILREKEASGFSLLDWEWVKHGNSSCIEWIEIDPIKRESIGRLVKPRETDYSEFVLSVLLKFNIPYSVNGNNYLVRGYASANNQPKNV</sequence>
<gene>
    <name evidence="1" type="ordered locus">Sde_0428</name>
</gene>
<dbReference type="EMBL" id="CP000282">
    <property type="protein sequence ID" value="ABD79692.1"/>
    <property type="molecule type" value="Genomic_DNA"/>
</dbReference>
<accession>Q21NN7</accession>
<evidence type="ECO:0000313" key="1">
    <source>
        <dbReference type="EMBL" id="ABD79692.1"/>
    </source>
</evidence>
<name>Q21NN7_SACD2</name>
<dbReference type="Pfam" id="PF20383">
    <property type="entry name" value="DUF6678"/>
    <property type="match status" value="1"/>
</dbReference>
<dbReference type="KEGG" id="sde:Sde_0428"/>
<reference evidence="1 2" key="1">
    <citation type="journal article" date="2008" name="PLoS Genet.">
        <title>Complete genome sequence of the complex carbohydrate-degrading marine bacterium, Saccharophagus degradans strain 2-40 T.</title>
        <authorList>
            <person name="Weiner R.M."/>
            <person name="Taylor L.E.II."/>
            <person name="Henrissat B."/>
            <person name="Hauser L."/>
            <person name="Land M."/>
            <person name="Coutinho P.M."/>
            <person name="Rancurel C."/>
            <person name="Saunders E.H."/>
            <person name="Longmire A.G."/>
            <person name="Zhang H."/>
            <person name="Bayer E.A."/>
            <person name="Gilbert H.J."/>
            <person name="Larimer F."/>
            <person name="Zhulin I.B."/>
            <person name="Ekborg N.A."/>
            <person name="Lamed R."/>
            <person name="Richardson P.M."/>
            <person name="Borovok I."/>
            <person name="Hutcheson S."/>
        </authorList>
    </citation>
    <scope>NUCLEOTIDE SEQUENCE [LARGE SCALE GENOMIC DNA]</scope>
    <source>
        <strain evidence="2">2-40 / ATCC 43961 / DSM 17024</strain>
    </source>
</reference>
<organism evidence="1 2">
    <name type="scientific">Saccharophagus degradans (strain 2-40 / ATCC 43961 / DSM 17024)</name>
    <dbReference type="NCBI Taxonomy" id="203122"/>
    <lineage>
        <taxon>Bacteria</taxon>
        <taxon>Pseudomonadati</taxon>
        <taxon>Pseudomonadota</taxon>
        <taxon>Gammaproteobacteria</taxon>
        <taxon>Cellvibrionales</taxon>
        <taxon>Cellvibrionaceae</taxon>
        <taxon>Saccharophagus</taxon>
    </lineage>
</organism>
<dbReference type="AlphaFoldDB" id="Q21NN7"/>
<dbReference type="eggNOG" id="ENOG503333P">
    <property type="taxonomic scope" value="Bacteria"/>
</dbReference>
<dbReference type="OrthoDB" id="8908434at2"/>
<keyword evidence="2" id="KW-1185">Reference proteome</keyword>
<protein>
    <submittedName>
        <fullName evidence="1">Uncharacterized protein</fullName>
    </submittedName>
</protein>
<proteinExistence type="predicted"/>
<evidence type="ECO:0000313" key="2">
    <source>
        <dbReference type="Proteomes" id="UP000001947"/>
    </source>
</evidence>
<dbReference type="RefSeq" id="WP_011466916.1">
    <property type="nucleotide sequence ID" value="NC_007912.1"/>
</dbReference>